<dbReference type="OrthoDB" id="1100436at2"/>
<evidence type="ECO:0008006" key="3">
    <source>
        <dbReference type="Google" id="ProtNLM"/>
    </source>
</evidence>
<dbReference type="Gene3D" id="3.40.50.2000">
    <property type="entry name" value="Glycogen Phosphorylase B"/>
    <property type="match status" value="2"/>
</dbReference>
<evidence type="ECO:0000313" key="2">
    <source>
        <dbReference type="Proteomes" id="UP000320042"/>
    </source>
</evidence>
<dbReference type="RefSeq" id="WP_146382541.1">
    <property type="nucleotide sequence ID" value="NZ_VOEJ01000006.1"/>
</dbReference>
<sequence>MANPQKGISVVVVCSSLQQGRDGVGDYCRRLAANLLQVGHRAAIIALNDRFTNEVWQGVQHFSGYDIPVMRLPAQSLTVTATHAQAATWISEQQPQWLSLQFVPFGFHPKGLKIGLGTLLSKLNQGARWHVMFHELWVGMDVEGPFKHRLWGWLQRRLISLMLNKLDPVAVSTQTLLYKKYLAQMGYDATVLPLFSNIININKELRPQVNLKDKPYLTLAVFGSIHHSDMVRSFLIEVADFGRANNQKVNINLLGRCGNEKLQWEKYALEAGINVSEIGEQDPEMISAYLHNADIGISTTPVTLTEKSGSFAALREHGLPVISVSRPWHAHGFPEDILPDDVFYYQNGNFKDFMNTVTVAVAPRNNADRVAQQFINLLQSN</sequence>
<reference evidence="1 2" key="1">
    <citation type="submission" date="2019-07" db="EMBL/GenBank/DDBJ databases">
        <authorList>
            <person name="Kim J."/>
        </authorList>
    </citation>
    <scope>NUCLEOTIDE SEQUENCE [LARGE SCALE GENOMIC DNA]</scope>
    <source>
        <strain evidence="2">dk17</strain>
    </source>
</reference>
<gene>
    <name evidence="1" type="ORF">FPZ43_13980</name>
</gene>
<accession>A0A563U8A9</accession>
<keyword evidence="2" id="KW-1185">Reference proteome</keyword>
<proteinExistence type="predicted"/>
<name>A0A563U8A9_9SPHI</name>
<dbReference type="Proteomes" id="UP000320042">
    <property type="component" value="Unassembled WGS sequence"/>
</dbReference>
<protein>
    <recommendedName>
        <fullName evidence="3">Glycosyltransferase subfamily 4-like N-terminal domain-containing protein</fullName>
    </recommendedName>
</protein>
<comment type="caution">
    <text evidence="1">The sequence shown here is derived from an EMBL/GenBank/DDBJ whole genome shotgun (WGS) entry which is preliminary data.</text>
</comment>
<dbReference type="AlphaFoldDB" id="A0A563U8A9"/>
<dbReference type="EMBL" id="VOEJ01000006">
    <property type="protein sequence ID" value="TWR27575.1"/>
    <property type="molecule type" value="Genomic_DNA"/>
</dbReference>
<organism evidence="1 2">
    <name type="scientific">Mucilaginibacter pallidiroseus</name>
    <dbReference type="NCBI Taxonomy" id="2599295"/>
    <lineage>
        <taxon>Bacteria</taxon>
        <taxon>Pseudomonadati</taxon>
        <taxon>Bacteroidota</taxon>
        <taxon>Sphingobacteriia</taxon>
        <taxon>Sphingobacteriales</taxon>
        <taxon>Sphingobacteriaceae</taxon>
        <taxon>Mucilaginibacter</taxon>
    </lineage>
</organism>
<evidence type="ECO:0000313" key="1">
    <source>
        <dbReference type="EMBL" id="TWR27575.1"/>
    </source>
</evidence>
<dbReference type="SUPFAM" id="SSF53756">
    <property type="entry name" value="UDP-Glycosyltransferase/glycogen phosphorylase"/>
    <property type="match status" value="1"/>
</dbReference>